<dbReference type="InterPro" id="IPR047794">
    <property type="entry name" value="C45_proenzyme-like"/>
</dbReference>
<organism evidence="2 3">
    <name type="scientific">Candidatus Enterocloster excrementigallinarum</name>
    <dbReference type="NCBI Taxonomy" id="2838558"/>
    <lineage>
        <taxon>Bacteria</taxon>
        <taxon>Bacillati</taxon>
        <taxon>Bacillota</taxon>
        <taxon>Clostridia</taxon>
        <taxon>Lachnospirales</taxon>
        <taxon>Lachnospiraceae</taxon>
        <taxon>Enterocloster</taxon>
    </lineage>
</organism>
<comment type="caution">
    <text evidence="2">The sequence shown here is derived from an EMBL/GenBank/DDBJ whole genome shotgun (WGS) entry which is preliminary data.</text>
</comment>
<accession>A0A9D2PT43</accession>
<dbReference type="PANTHER" id="PTHR34180">
    <property type="entry name" value="PEPTIDASE C45"/>
    <property type="match status" value="1"/>
</dbReference>
<dbReference type="SUPFAM" id="SSF56235">
    <property type="entry name" value="N-terminal nucleophile aminohydrolases (Ntn hydrolases)"/>
    <property type="match status" value="1"/>
</dbReference>
<gene>
    <name evidence="2" type="ORF">H9931_00750</name>
</gene>
<name>A0A9D2PT43_9FIRM</name>
<evidence type="ECO:0000313" key="2">
    <source>
        <dbReference type="EMBL" id="HJC65237.1"/>
    </source>
</evidence>
<evidence type="ECO:0000259" key="1">
    <source>
        <dbReference type="Pfam" id="PF03417"/>
    </source>
</evidence>
<protein>
    <submittedName>
        <fullName evidence="2">Acyl-CoA--6-aminopenicillanic acid acyl-transferase</fullName>
    </submittedName>
</protein>
<dbReference type="Proteomes" id="UP000823863">
    <property type="component" value="Unassembled WGS sequence"/>
</dbReference>
<dbReference type="InterPro" id="IPR047801">
    <property type="entry name" value="Peptidase_C45"/>
</dbReference>
<sequence>MYHLRLKGGHYQMGVKRGKIFQKCNISFPLHLDQFQLEHGIKSEKILKDFFPEVCAEIKGVCDTIGADYNTFVSWMLCMGCCMYNLEKNIPVEIRGCTAFAYTKGGQVIYGRNNDLPPYLKNGSKSEIYAPFNGNKFNLTTSSLINGEEGLNEHGLAVAMTFVMTSLDKIQAGFNSCFIVRYLLEKADTTKTAISLLMELPIASNGNILVADKTGEMAVIECTPEAKKIRKALYFGKDKIVCAVNSFTSDEMKPFDKANGDDYFSDRRYQTVIDGFSSHIQEDYIETTKQLLRGDYGFMCQYDDPDFQTVWSSVFDLKTIMIYRAEGDPRKKKFGTDDRLHKIVKGRKFSEHSHIL</sequence>
<evidence type="ECO:0000313" key="3">
    <source>
        <dbReference type="Proteomes" id="UP000823863"/>
    </source>
</evidence>
<reference evidence="2" key="1">
    <citation type="journal article" date="2021" name="PeerJ">
        <title>Extensive microbial diversity within the chicken gut microbiome revealed by metagenomics and culture.</title>
        <authorList>
            <person name="Gilroy R."/>
            <person name="Ravi A."/>
            <person name="Getino M."/>
            <person name="Pursley I."/>
            <person name="Horton D.L."/>
            <person name="Alikhan N.F."/>
            <person name="Baker D."/>
            <person name="Gharbi K."/>
            <person name="Hall N."/>
            <person name="Watson M."/>
            <person name="Adriaenssens E.M."/>
            <person name="Foster-Nyarko E."/>
            <person name="Jarju S."/>
            <person name="Secka A."/>
            <person name="Antonio M."/>
            <person name="Oren A."/>
            <person name="Chaudhuri R.R."/>
            <person name="La Ragione R."/>
            <person name="Hildebrand F."/>
            <person name="Pallen M.J."/>
        </authorList>
    </citation>
    <scope>NUCLEOTIDE SEQUENCE</scope>
    <source>
        <strain evidence="2">CHK198-12963</strain>
    </source>
</reference>
<dbReference type="Pfam" id="PF03417">
    <property type="entry name" value="AAT"/>
    <property type="match status" value="1"/>
</dbReference>
<dbReference type="NCBIfam" id="NF040521">
    <property type="entry name" value="C45_proenzyme"/>
    <property type="match status" value="1"/>
</dbReference>
<dbReference type="AlphaFoldDB" id="A0A9D2PT43"/>
<dbReference type="EMBL" id="DWWB01000003">
    <property type="protein sequence ID" value="HJC65237.1"/>
    <property type="molecule type" value="Genomic_DNA"/>
</dbReference>
<feature type="domain" description="Peptidase C45 hydrolase" evidence="1">
    <location>
        <begin position="105"/>
        <end position="330"/>
    </location>
</feature>
<dbReference type="InterPro" id="IPR005079">
    <property type="entry name" value="Peptidase_C45_hydrolase"/>
</dbReference>
<reference evidence="2" key="2">
    <citation type="submission" date="2021-04" db="EMBL/GenBank/DDBJ databases">
        <authorList>
            <person name="Gilroy R."/>
        </authorList>
    </citation>
    <scope>NUCLEOTIDE SEQUENCE</scope>
    <source>
        <strain evidence="2">CHK198-12963</strain>
    </source>
</reference>
<proteinExistence type="predicted"/>
<dbReference type="InterPro" id="IPR029055">
    <property type="entry name" value="Ntn_hydrolases_N"/>
</dbReference>
<dbReference type="PANTHER" id="PTHR34180:SF1">
    <property type="entry name" value="BETA-ALANYL-DOPAMINE_CARCININE HYDROLASE"/>
    <property type="match status" value="1"/>
</dbReference>
<dbReference type="Gene3D" id="3.60.60.10">
    <property type="entry name" value="Penicillin V Acylase, Chain A"/>
    <property type="match status" value="1"/>
</dbReference>